<protein>
    <recommendedName>
        <fullName evidence="1">Helix-turn-helix domain-containing protein</fullName>
    </recommendedName>
</protein>
<dbReference type="AlphaFoldDB" id="Q5P854"/>
<dbReference type="HOGENOM" id="CLU_140176_9_5_4"/>
<evidence type="ECO:0000259" key="1">
    <source>
        <dbReference type="Pfam" id="PF12728"/>
    </source>
</evidence>
<proteinExistence type="predicted"/>
<dbReference type="KEGG" id="eba:ebB19"/>
<evidence type="ECO:0000313" key="2">
    <source>
        <dbReference type="EMBL" id="CAI06507.1"/>
    </source>
</evidence>
<reference evidence="2 3" key="1">
    <citation type="journal article" date="2005" name="Arch. Microbiol.">
        <title>The genome sequence of an anaerobic aromatic-degrading denitrifying bacterium, strain EbN1.</title>
        <authorList>
            <person name="Rabus R."/>
            <person name="Kube M."/>
            <person name="Heider J."/>
            <person name="Beck A."/>
            <person name="Heitmann K."/>
            <person name="Widdel F."/>
            <person name="Reinhardt R."/>
        </authorList>
    </citation>
    <scope>NUCLEOTIDE SEQUENCE [LARGE SCALE GENOMIC DNA]</scope>
    <source>
        <strain evidence="2 3">EbN1</strain>
    </source>
</reference>
<dbReference type="eggNOG" id="COG3311">
    <property type="taxonomic scope" value="Bacteria"/>
</dbReference>
<dbReference type="EMBL" id="CR555306">
    <property type="protein sequence ID" value="CAI06507.1"/>
    <property type="molecule type" value="Genomic_DNA"/>
</dbReference>
<dbReference type="InterPro" id="IPR009061">
    <property type="entry name" value="DNA-bd_dom_put_sf"/>
</dbReference>
<feature type="domain" description="Helix-turn-helix" evidence="1">
    <location>
        <begin position="28"/>
        <end position="78"/>
    </location>
</feature>
<dbReference type="Proteomes" id="UP000006552">
    <property type="component" value="Chromosome"/>
</dbReference>
<dbReference type="STRING" id="76114.ebB19"/>
<keyword evidence="3" id="KW-1185">Reference proteome</keyword>
<name>Q5P854_AROAE</name>
<evidence type="ECO:0000313" key="3">
    <source>
        <dbReference type="Proteomes" id="UP000006552"/>
    </source>
</evidence>
<dbReference type="SUPFAM" id="SSF46955">
    <property type="entry name" value="Putative DNA-binding domain"/>
    <property type="match status" value="1"/>
</dbReference>
<gene>
    <name evidence="2" type="ORF">ebB19</name>
</gene>
<dbReference type="InterPro" id="IPR041657">
    <property type="entry name" value="HTH_17"/>
</dbReference>
<dbReference type="Pfam" id="PF12728">
    <property type="entry name" value="HTH_17"/>
    <property type="match status" value="1"/>
</dbReference>
<organism evidence="2 3">
    <name type="scientific">Aromatoleum aromaticum (strain DSM 19018 / LMG 30748 / EbN1)</name>
    <name type="common">Azoarcus sp. (strain EbN1)</name>
    <dbReference type="NCBI Taxonomy" id="76114"/>
    <lineage>
        <taxon>Bacteria</taxon>
        <taxon>Pseudomonadati</taxon>
        <taxon>Pseudomonadota</taxon>
        <taxon>Betaproteobacteria</taxon>
        <taxon>Rhodocyclales</taxon>
        <taxon>Rhodocyclaceae</taxon>
        <taxon>Aromatoleum</taxon>
    </lineage>
</organism>
<accession>Q5P854</accession>
<sequence>MLTHPYTDRSKASRRLVTMAAHTPAITLLTNDETAALIGISPETLPVWRVKGKGPAFRKIGRLVRYSEAEVLAWLDSNSHTSTSQYPTRLNPSRLVAA</sequence>